<evidence type="ECO:0000313" key="3">
    <source>
        <dbReference type="EMBL" id="MCJ1960393.1"/>
    </source>
</evidence>
<dbReference type="PANTHER" id="PTHR31793:SF27">
    <property type="entry name" value="NOVEL THIOESTERASE SUPERFAMILY DOMAIN AND SAPOSIN A-TYPE DOMAIN CONTAINING PROTEIN (0610012H03RIK)"/>
    <property type="match status" value="1"/>
</dbReference>
<name>A0ABT0AB11_9SPHN</name>
<accession>A0ABT0AB11</accession>
<comment type="similarity">
    <text evidence="1">Belongs to the 4-hydroxybenzoyl-CoA thioesterase family.</text>
</comment>
<evidence type="ECO:0000256" key="1">
    <source>
        <dbReference type="ARBA" id="ARBA00005953"/>
    </source>
</evidence>
<evidence type="ECO:0000313" key="4">
    <source>
        <dbReference type="Proteomes" id="UP001162802"/>
    </source>
</evidence>
<sequence length="140" mass="15682">MAKPDPALLDASRYPFHHEIVPRFADLDLNRHINNVTMAAYVEDARVRFYEASGYRKHLTGLSTMVVSLNLEYLDQTHYPDPVTIACAVERVGRTSMTMIHVVTQNEVPVVFSRCVTVAVDASGKTVAIPALLNDWTLRP</sequence>
<dbReference type="EMBL" id="JALHAT010000006">
    <property type="protein sequence ID" value="MCJ1960393.1"/>
    <property type="molecule type" value="Genomic_DNA"/>
</dbReference>
<keyword evidence="4" id="KW-1185">Reference proteome</keyword>
<protein>
    <submittedName>
        <fullName evidence="3">Acyl-CoA thioesterase</fullName>
    </submittedName>
</protein>
<dbReference type="Gene3D" id="3.10.129.10">
    <property type="entry name" value="Hotdog Thioesterase"/>
    <property type="match status" value="1"/>
</dbReference>
<proteinExistence type="inferred from homology"/>
<dbReference type="Proteomes" id="UP001162802">
    <property type="component" value="Unassembled WGS sequence"/>
</dbReference>
<dbReference type="InterPro" id="IPR029069">
    <property type="entry name" value="HotDog_dom_sf"/>
</dbReference>
<dbReference type="InterPro" id="IPR050563">
    <property type="entry name" value="4-hydroxybenzoyl-CoA_TE"/>
</dbReference>
<dbReference type="CDD" id="cd00586">
    <property type="entry name" value="4HBT"/>
    <property type="match status" value="1"/>
</dbReference>
<organism evidence="3 4">
    <name type="scientific">Novosphingobium mangrovi</name>
    <name type="common">ex Hu et al. 2023</name>
    <dbReference type="NCBI Taxonomy" id="2930094"/>
    <lineage>
        <taxon>Bacteria</taxon>
        <taxon>Pseudomonadati</taxon>
        <taxon>Pseudomonadota</taxon>
        <taxon>Alphaproteobacteria</taxon>
        <taxon>Sphingomonadales</taxon>
        <taxon>Sphingomonadaceae</taxon>
        <taxon>Novosphingobium</taxon>
    </lineage>
</organism>
<dbReference type="RefSeq" id="WP_243798445.1">
    <property type="nucleotide sequence ID" value="NZ_JALHAT010000006.1"/>
</dbReference>
<gene>
    <name evidence="3" type="ORF">MTR65_06865</name>
</gene>
<dbReference type="SUPFAM" id="SSF54637">
    <property type="entry name" value="Thioesterase/thiol ester dehydrase-isomerase"/>
    <property type="match status" value="1"/>
</dbReference>
<dbReference type="PANTHER" id="PTHR31793">
    <property type="entry name" value="4-HYDROXYBENZOYL-COA THIOESTERASE FAMILY MEMBER"/>
    <property type="match status" value="1"/>
</dbReference>
<dbReference type="Pfam" id="PF13279">
    <property type="entry name" value="4HBT_2"/>
    <property type="match status" value="1"/>
</dbReference>
<evidence type="ECO:0000256" key="2">
    <source>
        <dbReference type="ARBA" id="ARBA00022801"/>
    </source>
</evidence>
<keyword evidence="2" id="KW-0378">Hydrolase</keyword>
<comment type="caution">
    <text evidence="3">The sequence shown here is derived from an EMBL/GenBank/DDBJ whole genome shotgun (WGS) entry which is preliminary data.</text>
</comment>
<reference evidence="3" key="1">
    <citation type="submission" date="2022-03" db="EMBL/GenBank/DDBJ databases">
        <title>Identification of a novel bacterium isolated from mangrove sediments.</title>
        <authorList>
            <person name="Pan X."/>
        </authorList>
    </citation>
    <scope>NUCLEOTIDE SEQUENCE</scope>
    <source>
        <strain evidence="3">B2637</strain>
    </source>
</reference>